<comment type="caution">
    <text evidence="3">The sequence shown here is derived from an EMBL/GenBank/DDBJ whole genome shotgun (WGS) entry which is preliminary data.</text>
</comment>
<gene>
    <name evidence="3" type="ORF">KY465_12060</name>
</gene>
<dbReference type="InterPro" id="IPR024029">
    <property type="entry name" value="Pyridox_Oxase_FMN-dep"/>
</dbReference>
<protein>
    <submittedName>
        <fullName evidence="3">Pyridoxamine 5'-phosphate oxidase family protein</fullName>
    </submittedName>
</protein>
<dbReference type="Pfam" id="PF01243">
    <property type="entry name" value="PNPOx_N"/>
    <property type="match status" value="1"/>
</dbReference>
<evidence type="ECO:0000256" key="1">
    <source>
        <dbReference type="SAM" id="MobiDB-lite"/>
    </source>
</evidence>
<evidence type="ECO:0000259" key="2">
    <source>
        <dbReference type="Pfam" id="PF01243"/>
    </source>
</evidence>
<dbReference type="PANTHER" id="PTHR42815">
    <property type="entry name" value="FAD-BINDING, PUTATIVE (AFU_ORTHOLOGUE AFUA_6G07600)-RELATED"/>
    <property type="match status" value="1"/>
</dbReference>
<proteinExistence type="predicted"/>
<accession>A0ABS6WPX6</accession>
<dbReference type="NCBIfam" id="TIGR04025">
    <property type="entry name" value="PPOX_FMN_DR2398"/>
    <property type="match status" value="1"/>
</dbReference>
<keyword evidence="4" id="KW-1185">Reference proteome</keyword>
<dbReference type="InterPro" id="IPR011576">
    <property type="entry name" value="Pyridox_Oxase_N"/>
</dbReference>
<feature type="region of interest" description="Disordered" evidence="1">
    <location>
        <begin position="1"/>
        <end position="22"/>
    </location>
</feature>
<dbReference type="PANTHER" id="PTHR42815:SF2">
    <property type="entry name" value="FAD-BINDING, PUTATIVE (AFU_ORTHOLOGUE AFUA_6G07600)-RELATED"/>
    <property type="match status" value="1"/>
</dbReference>
<dbReference type="RefSeq" id="WP_219201961.1">
    <property type="nucleotide sequence ID" value="NZ_JAHWQX010000003.1"/>
</dbReference>
<organism evidence="3 4">
    <name type="scientific">Pseudohoeflea coraliihabitans</name>
    <dbReference type="NCBI Taxonomy" id="2860393"/>
    <lineage>
        <taxon>Bacteria</taxon>
        <taxon>Pseudomonadati</taxon>
        <taxon>Pseudomonadota</taxon>
        <taxon>Alphaproteobacteria</taxon>
        <taxon>Hyphomicrobiales</taxon>
        <taxon>Rhizobiaceae</taxon>
        <taxon>Pseudohoeflea</taxon>
    </lineage>
</organism>
<evidence type="ECO:0000313" key="4">
    <source>
        <dbReference type="Proteomes" id="UP001430804"/>
    </source>
</evidence>
<name>A0ABS6WPX6_9HYPH</name>
<reference evidence="3" key="1">
    <citation type="submission" date="2021-07" db="EMBL/GenBank/DDBJ databases">
        <title>Pseudohoeflea marina sp. nov. a polyhydroxyalcanoate-producing bacterium.</title>
        <authorList>
            <person name="Zheng W."/>
            <person name="Yu S."/>
            <person name="Huang Y."/>
        </authorList>
    </citation>
    <scope>NUCLEOTIDE SEQUENCE</scope>
    <source>
        <strain evidence="3">DP4N28-3</strain>
    </source>
</reference>
<dbReference type="Proteomes" id="UP001430804">
    <property type="component" value="Unassembled WGS sequence"/>
</dbReference>
<dbReference type="EMBL" id="JAHWQX010000003">
    <property type="protein sequence ID" value="MBW3098017.1"/>
    <property type="molecule type" value="Genomic_DNA"/>
</dbReference>
<sequence>MAVGDAATEVPSKAGTAEQDDGEELTITSIAALERLYPAAGGAALTKVVPQLTPAYRTHIAAAPFVALATAGPGGLDCSPRGDRGSVVTIADDRTLLIADRPGNNRLDSLRNIVHDDRIGLLFLTPGLDMTVRVNGSATLSVAPHLLDRLAIDGKRPRLVIVVSIHEVYAQCSRALLRARMWEPEGRVDADSLPKMGEILREIEASFDAEEFDREWPQRARQALW</sequence>
<feature type="domain" description="Pyridoxamine 5'-phosphate oxidase N-terminal" evidence="2">
    <location>
        <begin position="52"/>
        <end position="172"/>
    </location>
</feature>
<evidence type="ECO:0000313" key="3">
    <source>
        <dbReference type="EMBL" id="MBW3098017.1"/>
    </source>
</evidence>